<comment type="caution">
    <text evidence="1">The sequence shown here is derived from an EMBL/GenBank/DDBJ whole genome shotgun (WGS) entry which is preliminary data.</text>
</comment>
<protein>
    <recommendedName>
        <fullName evidence="3">Ribbon-helix-helix protein CopG domain-containing protein</fullName>
    </recommendedName>
</protein>
<evidence type="ECO:0000313" key="1">
    <source>
        <dbReference type="EMBL" id="KJF15493.1"/>
    </source>
</evidence>
<accession>A0A0D8HC34</accession>
<evidence type="ECO:0000313" key="2">
    <source>
        <dbReference type="Proteomes" id="UP000032360"/>
    </source>
</evidence>
<gene>
    <name evidence="1" type="ORF">AXFE_36660</name>
</gene>
<evidence type="ECO:0008006" key="3">
    <source>
        <dbReference type="Google" id="ProtNLM"/>
    </source>
</evidence>
<dbReference type="Proteomes" id="UP000032360">
    <property type="component" value="Unassembled WGS sequence"/>
</dbReference>
<dbReference type="STRING" id="1280514.AXFE_36660"/>
<reference evidence="1 2" key="1">
    <citation type="submission" date="2015-01" db="EMBL/GenBank/DDBJ databases">
        <title>Draft genome of the acidophilic iron oxidizer Acidithrix ferrooxidans strain Py-F3.</title>
        <authorList>
            <person name="Poehlein A."/>
            <person name="Eisen S."/>
            <person name="Schloemann M."/>
            <person name="Johnson B.D."/>
            <person name="Daniel R."/>
            <person name="Muehling M."/>
        </authorList>
    </citation>
    <scope>NUCLEOTIDE SEQUENCE [LARGE SCALE GENOMIC DNA]</scope>
    <source>
        <strain evidence="1 2">Py-F3</strain>
    </source>
</reference>
<organism evidence="1 2">
    <name type="scientific">Acidithrix ferrooxidans</name>
    <dbReference type="NCBI Taxonomy" id="1280514"/>
    <lineage>
        <taxon>Bacteria</taxon>
        <taxon>Bacillati</taxon>
        <taxon>Actinomycetota</taxon>
        <taxon>Acidimicrobiia</taxon>
        <taxon>Acidimicrobiales</taxon>
        <taxon>Acidimicrobiaceae</taxon>
        <taxon>Acidithrix</taxon>
    </lineage>
</organism>
<dbReference type="EMBL" id="JXYS01000156">
    <property type="protein sequence ID" value="KJF15493.1"/>
    <property type="molecule type" value="Genomic_DNA"/>
</dbReference>
<sequence length="93" mass="10276">MCTMCILVFMSQPITARLDEDVVQAIDNAVACGVAPNRGAIISRAVREWLSHHSEEAIKDSYRKRYEAIDPDEQELIAKLGISSATIAIESNK</sequence>
<name>A0A0D8HC34_9ACTN</name>
<proteinExistence type="predicted"/>
<dbReference type="AlphaFoldDB" id="A0A0D8HC34"/>
<keyword evidence="2" id="KW-1185">Reference proteome</keyword>